<dbReference type="EMBL" id="CAMPGE010029170">
    <property type="protein sequence ID" value="CAI2386647.1"/>
    <property type="molecule type" value="Genomic_DNA"/>
</dbReference>
<dbReference type="Proteomes" id="UP001295684">
    <property type="component" value="Unassembled WGS sequence"/>
</dbReference>
<sequence length="338" mass="39709">MSEETPCFPEFNLPQEVFAKDFGSDWYVESEEERILNSFKSQEYDSTLYHLLIKEPLAKHSNEDTSSGATPYNSWMINCGFDITNEKDFPYLENLHDPKLDEPLHNGDDSISEFIVNIPESLGDEQVGLPFSEMKDITDLTVKEQKHSELYGGAKNTNSRNKSYIAEYASRRDVVYKGIIRGTKEVLQADFYSATKEITFSRKRHGCHIFKKKVKDFYENSEFKKTVDELYPNDAETEERFIEALAIFLEMPWYYPDKRKEFRQASTQLRKCCSKYTNSLYKKLFKFDGLQLFYKILLKSGYIHSLIRERKNMMKLEERYIEGVVSIIDFNKSGRMME</sequence>
<name>A0AAD2DA30_EUPCR</name>
<dbReference type="AlphaFoldDB" id="A0AAD2DA30"/>
<evidence type="ECO:0000313" key="2">
    <source>
        <dbReference type="Proteomes" id="UP001295684"/>
    </source>
</evidence>
<reference evidence="1" key="1">
    <citation type="submission" date="2023-07" db="EMBL/GenBank/DDBJ databases">
        <authorList>
            <consortium name="AG Swart"/>
            <person name="Singh M."/>
            <person name="Singh A."/>
            <person name="Seah K."/>
            <person name="Emmerich C."/>
        </authorList>
    </citation>
    <scope>NUCLEOTIDE SEQUENCE</scope>
    <source>
        <strain evidence="1">DP1</strain>
    </source>
</reference>
<protein>
    <submittedName>
        <fullName evidence="1">Uncharacterized protein</fullName>
    </submittedName>
</protein>
<organism evidence="1 2">
    <name type="scientific">Euplotes crassus</name>
    <dbReference type="NCBI Taxonomy" id="5936"/>
    <lineage>
        <taxon>Eukaryota</taxon>
        <taxon>Sar</taxon>
        <taxon>Alveolata</taxon>
        <taxon>Ciliophora</taxon>
        <taxon>Intramacronucleata</taxon>
        <taxon>Spirotrichea</taxon>
        <taxon>Hypotrichia</taxon>
        <taxon>Euplotida</taxon>
        <taxon>Euplotidae</taxon>
        <taxon>Moneuplotes</taxon>
    </lineage>
</organism>
<keyword evidence="2" id="KW-1185">Reference proteome</keyword>
<comment type="caution">
    <text evidence="1">The sequence shown here is derived from an EMBL/GenBank/DDBJ whole genome shotgun (WGS) entry which is preliminary data.</text>
</comment>
<proteinExistence type="predicted"/>
<gene>
    <name evidence="1" type="ORF">ECRASSUSDP1_LOCUS28269</name>
</gene>
<evidence type="ECO:0000313" key="1">
    <source>
        <dbReference type="EMBL" id="CAI2386647.1"/>
    </source>
</evidence>
<accession>A0AAD2DA30</accession>